<evidence type="ECO:0000256" key="1">
    <source>
        <dbReference type="SAM" id="SignalP"/>
    </source>
</evidence>
<feature type="signal peptide" evidence="1">
    <location>
        <begin position="1"/>
        <end position="23"/>
    </location>
</feature>
<dbReference type="InParanoid" id="A0A1Y2GFP9"/>
<accession>A0A1Y2GFP9</accession>
<feature type="chain" id="PRO_5011000586" evidence="1">
    <location>
        <begin position="24"/>
        <end position="84"/>
    </location>
</feature>
<evidence type="ECO:0000313" key="2">
    <source>
        <dbReference type="EMBL" id="ORZ07775.1"/>
    </source>
</evidence>
<dbReference type="GeneID" id="33561484"/>
<comment type="caution">
    <text evidence="2">The sequence shown here is derived from an EMBL/GenBank/DDBJ whole genome shotgun (WGS) entry which is preliminary data.</text>
</comment>
<dbReference type="EMBL" id="MCFF01000040">
    <property type="protein sequence ID" value="ORZ07775.1"/>
    <property type="molecule type" value="Genomic_DNA"/>
</dbReference>
<reference evidence="2 3" key="1">
    <citation type="submission" date="2016-07" db="EMBL/GenBank/DDBJ databases">
        <title>Pervasive Adenine N6-methylation of Active Genes in Fungi.</title>
        <authorList>
            <consortium name="DOE Joint Genome Institute"/>
            <person name="Mondo S.J."/>
            <person name="Dannebaum R.O."/>
            <person name="Kuo R.C."/>
            <person name="Labutti K."/>
            <person name="Haridas S."/>
            <person name="Kuo A."/>
            <person name="Salamov A."/>
            <person name="Ahrendt S.R."/>
            <person name="Lipzen A."/>
            <person name="Sullivan W."/>
            <person name="Andreopoulos W.B."/>
            <person name="Clum A."/>
            <person name="Lindquist E."/>
            <person name="Daum C."/>
            <person name="Ramamoorthy G.K."/>
            <person name="Gryganskyi A."/>
            <person name="Culley D."/>
            <person name="Magnuson J.K."/>
            <person name="James T.Y."/>
            <person name="O'Malley M.A."/>
            <person name="Stajich J.E."/>
            <person name="Spatafora J.W."/>
            <person name="Visel A."/>
            <person name="Grigoriev I.V."/>
        </authorList>
    </citation>
    <scope>NUCLEOTIDE SEQUENCE [LARGE SCALE GENOMIC DNA]</scope>
    <source>
        <strain evidence="2 3">NRRL 3116</strain>
    </source>
</reference>
<organism evidence="2 3">
    <name type="scientific">Lobosporangium transversale</name>
    <dbReference type="NCBI Taxonomy" id="64571"/>
    <lineage>
        <taxon>Eukaryota</taxon>
        <taxon>Fungi</taxon>
        <taxon>Fungi incertae sedis</taxon>
        <taxon>Mucoromycota</taxon>
        <taxon>Mortierellomycotina</taxon>
        <taxon>Mortierellomycetes</taxon>
        <taxon>Mortierellales</taxon>
        <taxon>Mortierellaceae</taxon>
        <taxon>Lobosporangium</taxon>
    </lineage>
</organism>
<dbReference type="Proteomes" id="UP000193648">
    <property type="component" value="Unassembled WGS sequence"/>
</dbReference>
<keyword evidence="1" id="KW-0732">Signal</keyword>
<dbReference type="AlphaFoldDB" id="A0A1Y2GFP9"/>
<keyword evidence="3" id="KW-1185">Reference proteome</keyword>
<sequence>MKAFQLFLTITLVALFFMSSSDAACICMTTISRKHHCGRSPLLSGCEPYTVYKCDGVYGSVAQSVVSCKKGCVYNPDGQDHCKS</sequence>
<evidence type="ECO:0000313" key="3">
    <source>
        <dbReference type="Proteomes" id="UP000193648"/>
    </source>
</evidence>
<dbReference type="RefSeq" id="XP_021878141.1">
    <property type="nucleotide sequence ID" value="XM_022019639.1"/>
</dbReference>
<gene>
    <name evidence="2" type="ORF">BCR41DRAFT_158755</name>
</gene>
<protein>
    <submittedName>
        <fullName evidence="2">Uncharacterized protein</fullName>
    </submittedName>
</protein>
<name>A0A1Y2GFP9_9FUNG</name>
<proteinExistence type="predicted"/>